<evidence type="ECO:0000313" key="2">
    <source>
        <dbReference type="Proteomes" id="UP000249165"/>
    </source>
</evidence>
<gene>
    <name evidence="1" type="ORF">ATI53_107012</name>
</gene>
<dbReference type="Gene3D" id="3.40.190.10">
    <property type="entry name" value="Periplasmic binding protein-like II"/>
    <property type="match status" value="2"/>
</dbReference>
<dbReference type="SUPFAM" id="SSF53850">
    <property type="entry name" value="Periplasmic binding protein-like II"/>
    <property type="match status" value="1"/>
</dbReference>
<reference evidence="1 2" key="1">
    <citation type="submission" date="2018-06" db="EMBL/GenBank/DDBJ databases">
        <title>Genomic Encyclopedia of Archaeal and Bacterial Type Strains, Phase II (KMG-II): from individual species to whole genera.</title>
        <authorList>
            <person name="Goeker M."/>
        </authorList>
    </citation>
    <scope>NUCLEOTIDE SEQUENCE [LARGE SCALE GENOMIC DNA]</scope>
    <source>
        <strain evidence="1 2">DSM 22011</strain>
    </source>
</reference>
<dbReference type="Proteomes" id="UP000249165">
    <property type="component" value="Unassembled WGS sequence"/>
</dbReference>
<accession>A0A327XLP1</accession>
<dbReference type="AlphaFoldDB" id="A0A327XLP1"/>
<keyword evidence="1" id="KW-0762">Sugar transport</keyword>
<evidence type="ECO:0000313" key="1">
    <source>
        <dbReference type="EMBL" id="RAK09434.1"/>
    </source>
</evidence>
<proteinExistence type="predicted"/>
<dbReference type="EMBL" id="QLMG01000070">
    <property type="protein sequence ID" value="RAK09434.1"/>
    <property type="molecule type" value="Genomic_DNA"/>
</dbReference>
<name>A0A327XLP1_9RHOB</name>
<dbReference type="RefSeq" id="WP_111551299.1">
    <property type="nucleotide sequence ID" value="NZ_LIQE01000078.1"/>
</dbReference>
<sequence length="307" mass="34672">MFYHRDRLEDATEWARYADQTGTPRDIPLTWETPDRQMAFFHRPNEGRFGGCLFRTASYAAWEWWARFHALRGLPFDDDGMAAILNDAGIGALEAMIASSAHLTGSDLALFDNWARYNRGDIYANIGWGGTQKALNRRGAGLRGRVAHGPLPGGKDLPLACFNWGWSYVIARNCPAPELAYAFCRHAVSPGPSSDTVAAPEGVFDPFRPEHYAAPRIIDAYGPSFLAEHRKAMADPIPDLYIARRNEDFESLTMWLLRALARQSDPETALRNIAARWNIITEQVGADQQRDRWLNLRATYPDRFVRT</sequence>
<comment type="caution">
    <text evidence="1">The sequence shown here is derived from an EMBL/GenBank/DDBJ whole genome shotgun (WGS) entry which is preliminary data.</text>
</comment>
<dbReference type="OrthoDB" id="9808332at2"/>
<organism evidence="1 2">
    <name type="scientific">Salipiger aestuarii</name>
    <dbReference type="NCBI Taxonomy" id="568098"/>
    <lineage>
        <taxon>Bacteria</taxon>
        <taxon>Pseudomonadati</taxon>
        <taxon>Pseudomonadota</taxon>
        <taxon>Alphaproteobacteria</taxon>
        <taxon>Rhodobacterales</taxon>
        <taxon>Roseobacteraceae</taxon>
        <taxon>Salipiger</taxon>
    </lineage>
</organism>
<protein>
    <submittedName>
        <fullName evidence="1">Multiple sugar transport system substrate-binding protein</fullName>
    </submittedName>
</protein>
<keyword evidence="1" id="KW-0813">Transport</keyword>
<keyword evidence="2" id="KW-1185">Reference proteome</keyword>